<evidence type="ECO:0000313" key="2">
    <source>
        <dbReference type="EMBL" id="KAJ5092157.1"/>
    </source>
</evidence>
<accession>A0A9W9F219</accession>
<sequence length="132" mass="14507">MGPSSSDEMTSSDAHFRLSSRTGGVGNADNSIVPGLNAPHPYQGFPGRVLTTATNGLPLSMSQKMRRSSRGAKNQHRLQHRNIAPVYAYFVCEVNHDPNQDLKEKGFTADSRLLRSVFSHYIEAVDFLHGHG</sequence>
<dbReference type="Proteomes" id="UP001141434">
    <property type="component" value="Unassembled WGS sequence"/>
</dbReference>
<keyword evidence="3" id="KW-1185">Reference proteome</keyword>
<proteinExistence type="predicted"/>
<protein>
    <recommendedName>
        <fullName evidence="4">Protein kinase domain-containing protein</fullName>
    </recommendedName>
</protein>
<feature type="region of interest" description="Disordered" evidence="1">
    <location>
        <begin position="1"/>
        <end position="48"/>
    </location>
</feature>
<gene>
    <name evidence="2" type="ORF">NUU61_007027</name>
</gene>
<reference evidence="2" key="2">
    <citation type="journal article" date="2023" name="IMA Fungus">
        <title>Comparative genomic study of the Penicillium genus elucidates a diverse pangenome and 15 lateral gene transfer events.</title>
        <authorList>
            <person name="Petersen C."/>
            <person name="Sorensen T."/>
            <person name="Nielsen M.R."/>
            <person name="Sondergaard T.E."/>
            <person name="Sorensen J.L."/>
            <person name="Fitzpatrick D.A."/>
            <person name="Frisvad J.C."/>
            <person name="Nielsen K.L."/>
        </authorList>
    </citation>
    <scope>NUCLEOTIDE SEQUENCE</scope>
    <source>
        <strain evidence="2">IBT 34128</strain>
    </source>
</reference>
<evidence type="ECO:0000256" key="1">
    <source>
        <dbReference type="SAM" id="MobiDB-lite"/>
    </source>
</evidence>
<name>A0A9W9F219_9EURO</name>
<evidence type="ECO:0000313" key="3">
    <source>
        <dbReference type="Proteomes" id="UP001141434"/>
    </source>
</evidence>
<dbReference type="GeneID" id="81396721"/>
<feature type="compositionally biased region" description="Polar residues" evidence="1">
    <location>
        <begin position="1"/>
        <end position="13"/>
    </location>
</feature>
<dbReference type="AlphaFoldDB" id="A0A9W9F219"/>
<dbReference type="RefSeq" id="XP_056510352.1">
    <property type="nucleotide sequence ID" value="XM_056657552.1"/>
</dbReference>
<comment type="caution">
    <text evidence="2">The sequence shown here is derived from an EMBL/GenBank/DDBJ whole genome shotgun (WGS) entry which is preliminary data.</text>
</comment>
<organism evidence="2 3">
    <name type="scientific">Penicillium alfredii</name>
    <dbReference type="NCBI Taxonomy" id="1506179"/>
    <lineage>
        <taxon>Eukaryota</taxon>
        <taxon>Fungi</taxon>
        <taxon>Dikarya</taxon>
        <taxon>Ascomycota</taxon>
        <taxon>Pezizomycotina</taxon>
        <taxon>Eurotiomycetes</taxon>
        <taxon>Eurotiomycetidae</taxon>
        <taxon>Eurotiales</taxon>
        <taxon>Aspergillaceae</taxon>
        <taxon>Penicillium</taxon>
    </lineage>
</organism>
<dbReference type="EMBL" id="JAPMSZ010000009">
    <property type="protein sequence ID" value="KAJ5092157.1"/>
    <property type="molecule type" value="Genomic_DNA"/>
</dbReference>
<evidence type="ECO:0008006" key="4">
    <source>
        <dbReference type="Google" id="ProtNLM"/>
    </source>
</evidence>
<reference evidence="2" key="1">
    <citation type="submission" date="2022-11" db="EMBL/GenBank/DDBJ databases">
        <authorList>
            <person name="Petersen C."/>
        </authorList>
    </citation>
    <scope>NUCLEOTIDE SEQUENCE</scope>
    <source>
        <strain evidence="2">IBT 34128</strain>
    </source>
</reference>